<feature type="non-terminal residue" evidence="1">
    <location>
        <position position="1"/>
    </location>
</feature>
<dbReference type="EMBL" id="CAJOBE010039918">
    <property type="protein sequence ID" value="CAF4322729.1"/>
    <property type="molecule type" value="Genomic_DNA"/>
</dbReference>
<reference evidence="1" key="1">
    <citation type="submission" date="2021-02" db="EMBL/GenBank/DDBJ databases">
        <authorList>
            <person name="Nowell W R."/>
        </authorList>
    </citation>
    <scope>NUCLEOTIDE SEQUENCE</scope>
</reference>
<dbReference type="AlphaFoldDB" id="A0A820JAD0"/>
<evidence type="ECO:0000313" key="1">
    <source>
        <dbReference type="EMBL" id="CAF4322729.1"/>
    </source>
</evidence>
<dbReference type="Proteomes" id="UP000663874">
    <property type="component" value="Unassembled WGS sequence"/>
</dbReference>
<sequence length="22" mass="2445">TYKRFDGLTAKPKLKMSASSTN</sequence>
<name>A0A820JAD0_9BILA</name>
<proteinExistence type="predicted"/>
<accession>A0A820JAD0</accession>
<protein>
    <submittedName>
        <fullName evidence="1">Uncharacterized protein</fullName>
    </submittedName>
</protein>
<comment type="caution">
    <text evidence="1">The sequence shown here is derived from an EMBL/GenBank/DDBJ whole genome shotgun (WGS) entry which is preliminary data.</text>
</comment>
<organism evidence="1 2">
    <name type="scientific">Rotaria sordida</name>
    <dbReference type="NCBI Taxonomy" id="392033"/>
    <lineage>
        <taxon>Eukaryota</taxon>
        <taxon>Metazoa</taxon>
        <taxon>Spiralia</taxon>
        <taxon>Gnathifera</taxon>
        <taxon>Rotifera</taxon>
        <taxon>Eurotatoria</taxon>
        <taxon>Bdelloidea</taxon>
        <taxon>Philodinida</taxon>
        <taxon>Philodinidae</taxon>
        <taxon>Rotaria</taxon>
    </lineage>
</organism>
<evidence type="ECO:0000313" key="2">
    <source>
        <dbReference type="Proteomes" id="UP000663874"/>
    </source>
</evidence>
<gene>
    <name evidence="1" type="ORF">FNK824_LOCUS41397</name>
</gene>